<keyword evidence="2" id="KW-0732">Signal</keyword>
<reference evidence="3 4" key="1">
    <citation type="journal article" date="2018" name="Int. J. Syst. Evol. Microbiol.">
        <title>Draft Genome Sequence of Faecalimonas umbilicata JCM 30896T, an Acetate-Producing Bacterium Isolated from Human Feces.</title>
        <authorList>
            <person name="Sakamoto M."/>
            <person name="Ikeyama N."/>
            <person name="Yuki M."/>
            <person name="Ohkuma M."/>
        </authorList>
    </citation>
    <scope>NUCLEOTIDE SEQUENCE [LARGE SCALE GENOMIC DNA]</scope>
    <source>
        <strain evidence="3 4">EGH7</strain>
    </source>
</reference>
<evidence type="ECO:0000313" key="4">
    <source>
        <dbReference type="Proteomes" id="UP000702954"/>
    </source>
</evidence>
<evidence type="ECO:0000313" key="3">
    <source>
        <dbReference type="EMBL" id="GBU05108.1"/>
    </source>
</evidence>
<evidence type="ECO:0000256" key="1">
    <source>
        <dbReference type="SAM" id="Phobius"/>
    </source>
</evidence>
<sequence length="205" mass="23151">MRFIMKKIVKTIIMILLMVAVGAVHAYGQWKQPVYDTTVDAAEYQNVGEISGTAKIEQEFTAEYDGMNGLFVRTSTWGRVNDSKMTYELVNIKDDSVIAEGVLKVSEVTDNDYKEITFPEVKESKGEEYRFTIAADGINNGEGISIFTTKKAESAEVLKVSGKEQDQALVMKVQAKEFNWEDFIVLIGLQLYVVGFVKLLYRFLK</sequence>
<accession>A0ABQ0QXJ4</accession>
<dbReference type="Proteomes" id="UP000702954">
    <property type="component" value="Unassembled WGS sequence"/>
</dbReference>
<organism evidence="3 4">
    <name type="scientific">Faecalimonas umbilicata</name>
    <dbReference type="NCBI Taxonomy" id="1912855"/>
    <lineage>
        <taxon>Bacteria</taxon>
        <taxon>Bacillati</taxon>
        <taxon>Bacillota</taxon>
        <taxon>Clostridia</taxon>
        <taxon>Lachnospirales</taxon>
        <taxon>Lachnospiraceae</taxon>
        <taxon>Faecalimonas</taxon>
    </lineage>
</organism>
<keyword evidence="1" id="KW-0472">Membrane</keyword>
<comment type="caution">
    <text evidence="3">The sequence shown here is derived from an EMBL/GenBank/DDBJ whole genome shotgun (WGS) entry which is preliminary data.</text>
</comment>
<keyword evidence="4" id="KW-1185">Reference proteome</keyword>
<feature type="signal peptide" evidence="2">
    <location>
        <begin position="1"/>
        <end position="26"/>
    </location>
</feature>
<evidence type="ECO:0000256" key="2">
    <source>
        <dbReference type="SAM" id="SignalP"/>
    </source>
</evidence>
<proteinExistence type="predicted"/>
<feature type="transmembrane region" description="Helical" evidence="1">
    <location>
        <begin position="183"/>
        <end position="201"/>
    </location>
</feature>
<gene>
    <name evidence="3" type="ORF">FAEUMB_16490</name>
</gene>
<keyword evidence="1" id="KW-0812">Transmembrane</keyword>
<name>A0ABQ0QXJ4_9FIRM</name>
<protein>
    <submittedName>
        <fullName evidence="3">Uncharacterized protein</fullName>
    </submittedName>
</protein>
<keyword evidence="1" id="KW-1133">Transmembrane helix</keyword>
<dbReference type="EMBL" id="BHEO01000008">
    <property type="protein sequence ID" value="GBU05108.1"/>
    <property type="molecule type" value="Genomic_DNA"/>
</dbReference>
<feature type="chain" id="PRO_5046107474" evidence="2">
    <location>
        <begin position="27"/>
        <end position="205"/>
    </location>
</feature>